<proteinExistence type="predicted"/>
<evidence type="ECO:0000313" key="3">
    <source>
        <dbReference type="Proteomes" id="UP000187609"/>
    </source>
</evidence>
<evidence type="ECO:0000313" key="2">
    <source>
        <dbReference type="EMBL" id="OIS96754.1"/>
    </source>
</evidence>
<comment type="caution">
    <text evidence="2">The sequence shown here is derived from an EMBL/GenBank/DDBJ whole genome shotgun (WGS) entry which is preliminary data.</text>
</comment>
<reference evidence="2" key="1">
    <citation type="submission" date="2016-11" db="EMBL/GenBank/DDBJ databases">
        <title>The genome of Nicotiana attenuata.</title>
        <authorList>
            <person name="Xu S."/>
            <person name="Brockmoeller T."/>
            <person name="Gaquerel E."/>
            <person name="Navarro A."/>
            <person name="Kuhl H."/>
            <person name="Gase K."/>
            <person name="Ling Z."/>
            <person name="Zhou W."/>
            <person name="Kreitzer C."/>
            <person name="Stanke M."/>
            <person name="Tang H."/>
            <person name="Lyons E."/>
            <person name="Pandey P."/>
            <person name="Pandey S.P."/>
            <person name="Timmermann B."/>
            <person name="Baldwin I.T."/>
        </authorList>
    </citation>
    <scope>NUCLEOTIDE SEQUENCE [LARGE SCALE GENOMIC DNA]</scope>
    <source>
        <strain evidence="2">UT</strain>
    </source>
</reference>
<dbReference type="STRING" id="49451.A0A1J6ICQ9"/>
<dbReference type="PANTHER" id="PTHR34120:SF9">
    <property type="match status" value="1"/>
</dbReference>
<feature type="compositionally biased region" description="Basic and acidic residues" evidence="1">
    <location>
        <begin position="225"/>
        <end position="234"/>
    </location>
</feature>
<dbReference type="AlphaFoldDB" id="A0A1J6ICQ9"/>
<dbReference type="Gramene" id="OIS96754">
    <property type="protein sequence ID" value="OIS96754"/>
    <property type="gene ID" value="A4A49_20249"/>
</dbReference>
<dbReference type="EMBL" id="MJEQ01037193">
    <property type="protein sequence ID" value="OIS96754.1"/>
    <property type="molecule type" value="Genomic_DNA"/>
</dbReference>
<name>A0A1J6ICQ9_NICAT</name>
<gene>
    <name evidence="2" type="ORF">A4A49_20249</name>
</gene>
<dbReference type="Proteomes" id="UP000187609">
    <property type="component" value="Unassembled WGS sequence"/>
</dbReference>
<feature type="region of interest" description="Disordered" evidence="1">
    <location>
        <begin position="222"/>
        <end position="248"/>
    </location>
</feature>
<protein>
    <submittedName>
        <fullName evidence="2">Uncharacterized protein</fullName>
    </submittedName>
</protein>
<accession>A0A1J6ICQ9</accession>
<evidence type="ECO:0000256" key="1">
    <source>
        <dbReference type="SAM" id="MobiDB-lite"/>
    </source>
</evidence>
<keyword evidence="3" id="KW-1185">Reference proteome</keyword>
<dbReference type="OMA" id="RCNGKAR"/>
<dbReference type="PANTHER" id="PTHR34120">
    <property type="entry name" value="EXPRESSED PROTEIN"/>
    <property type="match status" value="1"/>
</dbReference>
<sequence>MPQVDLEPPVLTYAGGNNDRKIACETLANVTVVKLENADIPEDEKELPPDFPPESICLPKDAELDWFDRNAVLERKESAKGNTSHTTNLIHSSSNSSSQRLPLTLKTKTTSFFGLPKSSSVDSKRKTCKPANIRFFPTKRSESALKAVTAPEPVSPKVSCIGRVRSKKGRRQQSCEDAKKCEISLERSKSRGAKRKTGFYSRVLSMFGFGRSNIKPVKASIETTNDSRPEEPVPPRKSNAVSVERVTEPAGLGGMMRFKSGRRSGSWAAEEIGVVVAEALGSDQKVGPNRRN</sequence>
<organism evidence="2 3">
    <name type="scientific">Nicotiana attenuata</name>
    <name type="common">Coyote tobacco</name>
    <dbReference type="NCBI Taxonomy" id="49451"/>
    <lineage>
        <taxon>Eukaryota</taxon>
        <taxon>Viridiplantae</taxon>
        <taxon>Streptophyta</taxon>
        <taxon>Embryophyta</taxon>
        <taxon>Tracheophyta</taxon>
        <taxon>Spermatophyta</taxon>
        <taxon>Magnoliopsida</taxon>
        <taxon>eudicotyledons</taxon>
        <taxon>Gunneridae</taxon>
        <taxon>Pentapetalae</taxon>
        <taxon>asterids</taxon>
        <taxon>lamiids</taxon>
        <taxon>Solanales</taxon>
        <taxon>Solanaceae</taxon>
        <taxon>Nicotianoideae</taxon>
        <taxon>Nicotianeae</taxon>
        <taxon>Nicotiana</taxon>
    </lineage>
</organism>
<feature type="region of interest" description="Disordered" evidence="1">
    <location>
        <begin position="77"/>
        <end position="100"/>
    </location>
</feature>
<feature type="compositionally biased region" description="Low complexity" evidence="1">
    <location>
        <begin position="82"/>
        <end position="98"/>
    </location>
</feature>